<gene>
    <name evidence="1" type="ORF">EUX98_g5933</name>
</gene>
<dbReference type="InterPro" id="IPR016161">
    <property type="entry name" value="Ald_DH/histidinol_DH"/>
</dbReference>
<proteinExistence type="predicted"/>
<accession>A0A4S4MQ84</accession>
<evidence type="ECO:0000313" key="2">
    <source>
        <dbReference type="Proteomes" id="UP000308730"/>
    </source>
</evidence>
<organism evidence="1 2">
    <name type="scientific">Antrodiella citrinella</name>
    <dbReference type="NCBI Taxonomy" id="2447956"/>
    <lineage>
        <taxon>Eukaryota</taxon>
        <taxon>Fungi</taxon>
        <taxon>Dikarya</taxon>
        <taxon>Basidiomycota</taxon>
        <taxon>Agaricomycotina</taxon>
        <taxon>Agaricomycetes</taxon>
        <taxon>Polyporales</taxon>
        <taxon>Steccherinaceae</taxon>
        <taxon>Antrodiella</taxon>
    </lineage>
</organism>
<dbReference type="GO" id="GO:0016491">
    <property type="term" value="F:oxidoreductase activity"/>
    <property type="evidence" value="ECO:0007669"/>
    <property type="project" value="InterPro"/>
</dbReference>
<keyword evidence="2" id="KW-1185">Reference proteome</keyword>
<reference evidence="1 2" key="1">
    <citation type="submission" date="2019-02" db="EMBL/GenBank/DDBJ databases">
        <title>Genome sequencing of the rare red list fungi Antrodiella citrinella (Flaviporus citrinellus).</title>
        <authorList>
            <person name="Buettner E."/>
            <person name="Kellner H."/>
        </authorList>
    </citation>
    <scope>NUCLEOTIDE SEQUENCE [LARGE SCALE GENOMIC DNA]</scope>
    <source>
        <strain evidence="1 2">DSM 108506</strain>
    </source>
</reference>
<dbReference type="AlphaFoldDB" id="A0A4S4MQ84"/>
<evidence type="ECO:0000313" key="1">
    <source>
        <dbReference type="EMBL" id="THH28256.1"/>
    </source>
</evidence>
<dbReference type="EMBL" id="SGPM01000191">
    <property type="protein sequence ID" value="THH28256.1"/>
    <property type="molecule type" value="Genomic_DNA"/>
</dbReference>
<protein>
    <submittedName>
        <fullName evidence="1">Uncharacterized protein</fullName>
    </submittedName>
</protein>
<dbReference type="Gene3D" id="3.40.605.10">
    <property type="entry name" value="Aldehyde Dehydrogenase, Chain A, domain 1"/>
    <property type="match status" value="1"/>
</dbReference>
<name>A0A4S4MQ84_9APHY</name>
<dbReference type="Proteomes" id="UP000308730">
    <property type="component" value="Unassembled WGS sequence"/>
</dbReference>
<dbReference type="SUPFAM" id="SSF53720">
    <property type="entry name" value="ALDH-like"/>
    <property type="match status" value="1"/>
</dbReference>
<sequence length="109" mass="12643">MTTLQHTPLTQLDPIYARLHATFKSGKTLPMDNRRRQLLQLGRLVQEIILSEFEPTTLADLGKPLFACCTTELSSLYSNILVELKNLEEWTAPQVVQVEEWRSDWETKR</sequence>
<dbReference type="InterPro" id="IPR016162">
    <property type="entry name" value="Ald_DH_N"/>
</dbReference>
<comment type="caution">
    <text evidence="1">The sequence shown here is derived from an EMBL/GenBank/DDBJ whole genome shotgun (WGS) entry which is preliminary data.</text>
</comment>